<proteinExistence type="predicted"/>
<feature type="transmembrane region" description="Helical" evidence="2">
    <location>
        <begin position="67"/>
        <end position="86"/>
    </location>
</feature>
<feature type="transmembrane region" description="Helical" evidence="2">
    <location>
        <begin position="154"/>
        <end position="176"/>
    </location>
</feature>
<organism evidence="3">
    <name type="scientific">Talaromyces marneffei PM1</name>
    <dbReference type="NCBI Taxonomy" id="1077442"/>
    <lineage>
        <taxon>Eukaryota</taxon>
        <taxon>Fungi</taxon>
        <taxon>Dikarya</taxon>
        <taxon>Ascomycota</taxon>
        <taxon>Pezizomycotina</taxon>
        <taxon>Eurotiomycetes</taxon>
        <taxon>Eurotiomycetidae</taxon>
        <taxon>Eurotiales</taxon>
        <taxon>Trichocomaceae</taxon>
        <taxon>Talaromyces</taxon>
        <taxon>Talaromyces sect. Talaromyces</taxon>
    </lineage>
</organism>
<protein>
    <submittedName>
        <fullName evidence="3">Palmitoyltransferase pfa3</fullName>
    </submittedName>
</protein>
<feature type="compositionally biased region" description="Polar residues" evidence="1">
    <location>
        <begin position="213"/>
        <end position="227"/>
    </location>
</feature>
<evidence type="ECO:0000256" key="1">
    <source>
        <dbReference type="SAM" id="MobiDB-lite"/>
    </source>
</evidence>
<feature type="region of interest" description="Disordered" evidence="1">
    <location>
        <begin position="279"/>
        <end position="298"/>
    </location>
</feature>
<sequence>MATSGSPMLSPKRRTRSLARAVERTCVIIASYFPLAFVYGLTTWAVWVDAGIGLLPTNSRWLGLPSSAVGVILYIMLNLSYTVAVFTDPGSPLGSSDKRGNGRGQYSHLPTTEIPEYQSYTVNRHGGARFSSLWVWDEVLSDVVYANTLMPVNVILLAVISGIIGLVLTGFTAWHISLAVRNLTTIESLEKTRYLSPLRKALDRRRDDYQAAHGQNGSHPTRNGNFTQRLQGYGQQILEAHANAIPGVTRAEEGEERPSPIAEAQTSHHEDYMSFLRESNADGTPAQKALHRSYEDLERQRERERYEDYLDSRDSENIPSPFNHGWKQNLRHLFGDNPLLWALPICNTSGDGWYWEPSPAFLEARDRIREDREREMSQWLERQRQQSYDHWMNPNNTTPTSTRPVPMQRFSKSGPNDSQPNSGVSMTTLRPKSPRLHHEDSDDDENDLSSEDEEPRKPKRGRVGHSPGSKADRVLGITRDQFGSPRDDWRDWD</sequence>
<feature type="compositionally biased region" description="Polar residues" evidence="1">
    <location>
        <begin position="410"/>
        <end position="430"/>
    </location>
</feature>
<feature type="region of interest" description="Disordered" evidence="1">
    <location>
        <begin position="207"/>
        <end position="227"/>
    </location>
</feature>
<feature type="transmembrane region" description="Helical" evidence="2">
    <location>
        <begin position="21"/>
        <end position="47"/>
    </location>
</feature>
<dbReference type="GO" id="GO:0016740">
    <property type="term" value="F:transferase activity"/>
    <property type="evidence" value="ECO:0007669"/>
    <property type="project" value="UniProtKB-KW"/>
</dbReference>
<evidence type="ECO:0000256" key="2">
    <source>
        <dbReference type="SAM" id="Phobius"/>
    </source>
</evidence>
<gene>
    <name evidence="3" type="ORF">GQ26_0220110</name>
</gene>
<keyword evidence="2" id="KW-1133">Transmembrane helix</keyword>
<reference evidence="3" key="1">
    <citation type="journal article" date="2014" name="PLoS Genet.">
        <title>Signature Gene Expression Reveals Novel Clues to the Molecular Mechanisms of Dimorphic Transition in Penicillium marneffei.</title>
        <authorList>
            <person name="Yang E."/>
            <person name="Wang G."/>
            <person name="Cai J."/>
            <person name="Woo P.C."/>
            <person name="Lau S.K."/>
            <person name="Yuen K.-Y."/>
            <person name="Chow W.-N."/>
            <person name="Lin X."/>
        </authorList>
    </citation>
    <scope>NUCLEOTIDE SEQUENCE [LARGE SCALE GENOMIC DNA]</scope>
    <source>
        <strain evidence="3">PM1</strain>
    </source>
</reference>
<keyword evidence="2" id="KW-0812">Transmembrane</keyword>
<dbReference type="EMBL" id="JPOX01000022">
    <property type="protein sequence ID" value="KFX45583.1"/>
    <property type="molecule type" value="Genomic_DNA"/>
</dbReference>
<name>A0A093XK42_TALMA</name>
<accession>A0A093XK42</accession>
<dbReference type="AlphaFoldDB" id="A0A093XK42"/>
<feature type="region of interest" description="Disordered" evidence="1">
    <location>
        <begin position="376"/>
        <end position="493"/>
    </location>
</feature>
<evidence type="ECO:0000313" key="3">
    <source>
        <dbReference type="EMBL" id="KFX45583.1"/>
    </source>
</evidence>
<comment type="caution">
    <text evidence="3">The sequence shown here is derived from an EMBL/GenBank/DDBJ whole genome shotgun (WGS) entry which is preliminary data.</text>
</comment>
<feature type="compositionally biased region" description="Low complexity" evidence="1">
    <location>
        <begin position="393"/>
        <end position="406"/>
    </location>
</feature>
<feature type="compositionally biased region" description="Acidic residues" evidence="1">
    <location>
        <begin position="441"/>
        <end position="453"/>
    </location>
</feature>
<keyword evidence="3" id="KW-0808">Transferase</keyword>
<keyword evidence="2" id="KW-0472">Membrane</keyword>
<dbReference type="HOGENOM" id="CLU_024136_1_1_1"/>
<feature type="region of interest" description="Disordered" evidence="1">
    <location>
        <begin position="249"/>
        <end position="268"/>
    </location>
</feature>